<dbReference type="PANTHER" id="PTHR43690:SF17">
    <property type="entry name" value="PROTEIN YHJJ"/>
    <property type="match status" value="1"/>
</dbReference>
<dbReference type="GO" id="GO:0004222">
    <property type="term" value="F:metalloendopeptidase activity"/>
    <property type="evidence" value="ECO:0007669"/>
    <property type="project" value="InterPro"/>
</dbReference>
<keyword evidence="13" id="KW-1185">Reference proteome</keyword>
<dbReference type="Gene3D" id="3.30.830.10">
    <property type="entry name" value="Metalloenzyme, LuxS/M16 peptidase-like"/>
    <property type="match status" value="4"/>
</dbReference>
<feature type="domain" description="Peptidase M16 N-terminal" evidence="10">
    <location>
        <begin position="61"/>
        <end position="184"/>
    </location>
</feature>
<evidence type="ECO:0000256" key="7">
    <source>
        <dbReference type="ARBA" id="ARBA00023049"/>
    </source>
</evidence>
<evidence type="ECO:0000256" key="3">
    <source>
        <dbReference type="ARBA" id="ARBA00022670"/>
    </source>
</evidence>
<evidence type="ECO:0000256" key="5">
    <source>
        <dbReference type="ARBA" id="ARBA00022801"/>
    </source>
</evidence>
<dbReference type="InterPro" id="IPR001431">
    <property type="entry name" value="Pept_M16_Zn_BS"/>
</dbReference>
<accession>A0A0B2BXS9</accession>
<dbReference type="PROSITE" id="PS00143">
    <property type="entry name" value="INSULINASE"/>
    <property type="match status" value="1"/>
</dbReference>
<evidence type="ECO:0000256" key="8">
    <source>
        <dbReference type="RuleBase" id="RU004447"/>
    </source>
</evidence>
<dbReference type="Pfam" id="PF00675">
    <property type="entry name" value="Peptidase_M16"/>
    <property type="match status" value="1"/>
</dbReference>
<keyword evidence="4" id="KW-0479">Metal-binding</keyword>
<evidence type="ECO:0000313" key="13">
    <source>
        <dbReference type="Proteomes" id="UP000030988"/>
    </source>
</evidence>
<dbReference type="SUPFAM" id="SSF63411">
    <property type="entry name" value="LuxS/MPP-like metallohydrolase"/>
    <property type="match status" value="3"/>
</dbReference>
<gene>
    <name evidence="12" type="ORF">PK98_07030</name>
</gene>
<dbReference type="InterPro" id="IPR011249">
    <property type="entry name" value="Metalloenz_LuxS/M16"/>
</dbReference>
<evidence type="ECO:0000256" key="2">
    <source>
        <dbReference type="ARBA" id="ARBA00007261"/>
    </source>
</evidence>
<feature type="domain" description="Peptidase M16 C-terminal" evidence="11">
    <location>
        <begin position="692"/>
        <end position="871"/>
    </location>
</feature>
<dbReference type="GO" id="GO:0046872">
    <property type="term" value="F:metal ion binding"/>
    <property type="evidence" value="ECO:0007669"/>
    <property type="project" value="UniProtKB-KW"/>
</dbReference>
<dbReference type="InterPro" id="IPR007863">
    <property type="entry name" value="Peptidase_M16_C"/>
</dbReference>
<keyword evidence="5" id="KW-0378">Hydrolase</keyword>
<keyword evidence="6" id="KW-0862">Zinc</keyword>
<evidence type="ECO:0000256" key="9">
    <source>
        <dbReference type="SAM" id="SignalP"/>
    </source>
</evidence>
<organism evidence="12 13">
    <name type="scientific">Croceibacterium mercuriale</name>
    <dbReference type="NCBI Taxonomy" id="1572751"/>
    <lineage>
        <taxon>Bacteria</taxon>
        <taxon>Pseudomonadati</taxon>
        <taxon>Pseudomonadota</taxon>
        <taxon>Alphaproteobacteria</taxon>
        <taxon>Sphingomonadales</taxon>
        <taxon>Erythrobacteraceae</taxon>
        <taxon>Croceibacterium</taxon>
    </lineage>
</organism>
<reference evidence="12 13" key="1">
    <citation type="submission" date="2014-11" db="EMBL/GenBank/DDBJ databases">
        <title>Draft genome sequence of Kirrobacter mercurialis.</title>
        <authorList>
            <person name="Coil D.A."/>
            <person name="Eisen J.A."/>
        </authorList>
    </citation>
    <scope>NUCLEOTIDE SEQUENCE [LARGE SCALE GENOMIC DNA]</scope>
    <source>
        <strain evidence="12 13">Coronado</strain>
    </source>
</reference>
<feature type="domain" description="Peptidase M16 C-terminal" evidence="11">
    <location>
        <begin position="220"/>
        <end position="394"/>
    </location>
</feature>
<dbReference type="InterPro" id="IPR011765">
    <property type="entry name" value="Pept_M16_N"/>
</dbReference>
<dbReference type="GO" id="GO:0006508">
    <property type="term" value="P:proteolysis"/>
    <property type="evidence" value="ECO:0007669"/>
    <property type="project" value="UniProtKB-KW"/>
</dbReference>
<evidence type="ECO:0000256" key="6">
    <source>
        <dbReference type="ARBA" id="ARBA00022833"/>
    </source>
</evidence>
<keyword evidence="9" id="KW-0732">Signal</keyword>
<name>A0A0B2BXS9_9SPHN</name>
<dbReference type="EMBL" id="JTDN01000001">
    <property type="protein sequence ID" value="KHL26229.1"/>
    <property type="molecule type" value="Genomic_DNA"/>
</dbReference>
<protein>
    <submittedName>
        <fullName evidence="12">Peptidase M16</fullName>
    </submittedName>
</protein>
<comment type="caution">
    <text evidence="12">The sequence shown here is derived from an EMBL/GenBank/DDBJ whole genome shotgun (WGS) entry which is preliminary data.</text>
</comment>
<feature type="signal peptide" evidence="9">
    <location>
        <begin position="1"/>
        <end position="29"/>
    </location>
</feature>
<evidence type="ECO:0000256" key="1">
    <source>
        <dbReference type="ARBA" id="ARBA00001947"/>
    </source>
</evidence>
<dbReference type="Pfam" id="PF05193">
    <property type="entry name" value="Peptidase_M16_C"/>
    <property type="match status" value="2"/>
</dbReference>
<dbReference type="AlphaFoldDB" id="A0A0B2BXS9"/>
<sequence>MDGAMLRLSPALLATLLAALPVLPAPAIAQVSAIAASDLPADPDWRIGTLPTGLTFLIRANATPAVQGTVQLWIGSGSLAEHDAEAGLAHFIEHMAFNGSTNVPEGDMVRLLEREGLAFGADTNASTGFEQTLYRLDLPRADPALLDTALMLLRETAGELTFDPAAVDRERGVVLAELRTRDTYAARETEDEFAFLYPGARFPHRLPVGNAEVLRTTTTPQLRALWQRLYRPGNAALVVVGDFDPAVVEAAIRARFADWTGGLPAAAPNAGPVLHDLAGLTHVHADPALSERVSVVRHGPWTEEPDSTARRRTRLLRQIGYAIVNRRLQRIASAEDPPFKAAGFGTGEVFGTARSTRLIVDVVEGGWQPGLAAAQAEYRRALASGFSDAELAEQLAQLRTAHVQAAAGATTRNHASHVASALALLDDGTVPTTPASALARFEAFAPSITAATVHAALLDDAVPLADPLIRWEGRTPPEGGTQALRAAWDAGTAAPLATVADDATDAWAYTDWGTPGTIIADNTGPLGIRTLTFANDLRVNLKRTDLSANRIALRLGLDGGRLLDTADRPLGTALASALPAGGLGRHSADALQSLFAGRTVQFGLSTGEDRFTLSASTTPADLTLQLQLLAAALTDPGYRPEGEQQHRRSVADFFARAAATPEGTLATQLGAILSDNDPRFSLQPRAEQEAASFADLRATMADRLARGALELALVGDFDEDQAIAAVAATLGTLPAREPDFRPYADNRTRSYTADRSPRILQHDGPASQALLRLSWPTTDGEDQPTALRLELLRRVAQLELTDTLRERLGQTYSPQASASQSRTWPGYGEFALSAAIAPDQVAAARAAMLATITRLAATPIDEDELLRARQPLLQLYANALKGNAGWLGLATRAQSRPEDITRFAAAPDLIAAITPADLQATAARWLDTGQALEVTVLPRP</sequence>
<keyword evidence="7" id="KW-0482">Metalloprotease</keyword>
<dbReference type="STRING" id="1572751.PK98_07030"/>
<evidence type="ECO:0000256" key="4">
    <source>
        <dbReference type="ARBA" id="ARBA00022723"/>
    </source>
</evidence>
<evidence type="ECO:0000259" key="11">
    <source>
        <dbReference type="Pfam" id="PF05193"/>
    </source>
</evidence>
<dbReference type="PANTHER" id="PTHR43690">
    <property type="entry name" value="NARDILYSIN"/>
    <property type="match status" value="1"/>
</dbReference>
<evidence type="ECO:0000313" key="12">
    <source>
        <dbReference type="EMBL" id="KHL26229.1"/>
    </source>
</evidence>
<dbReference type="InterPro" id="IPR050626">
    <property type="entry name" value="Peptidase_M16"/>
</dbReference>
<feature type="chain" id="PRO_5002068836" evidence="9">
    <location>
        <begin position="30"/>
        <end position="940"/>
    </location>
</feature>
<dbReference type="Proteomes" id="UP000030988">
    <property type="component" value="Unassembled WGS sequence"/>
</dbReference>
<proteinExistence type="inferred from homology"/>
<comment type="similarity">
    <text evidence="2 8">Belongs to the peptidase M16 family.</text>
</comment>
<keyword evidence="3" id="KW-0645">Protease</keyword>
<evidence type="ECO:0000259" key="10">
    <source>
        <dbReference type="Pfam" id="PF00675"/>
    </source>
</evidence>
<comment type="cofactor">
    <cofactor evidence="1">
        <name>Zn(2+)</name>
        <dbReference type="ChEBI" id="CHEBI:29105"/>
    </cofactor>
</comment>